<keyword evidence="3" id="KW-1185">Reference proteome</keyword>
<name>A0A6J2YJJ1_SITOR</name>
<dbReference type="PANTHER" id="PTHR46145:SF4">
    <property type="entry name" value="HEPARANASE"/>
    <property type="match status" value="1"/>
</dbReference>
<protein>
    <submittedName>
        <fullName evidence="4">Uncharacterized protein LOC115888580</fullName>
    </submittedName>
</protein>
<evidence type="ECO:0000256" key="1">
    <source>
        <dbReference type="SAM" id="Coils"/>
    </source>
</evidence>
<accession>A0A6J2YJJ1</accession>
<dbReference type="Proteomes" id="UP000504635">
    <property type="component" value="Unplaced"/>
</dbReference>
<feature type="chain" id="PRO_5027092145" evidence="2">
    <location>
        <begin position="18"/>
        <end position="1324"/>
    </location>
</feature>
<evidence type="ECO:0000313" key="3">
    <source>
        <dbReference type="Proteomes" id="UP000504635"/>
    </source>
</evidence>
<reference evidence="4" key="1">
    <citation type="submission" date="2025-08" db="UniProtKB">
        <authorList>
            <consortium name="RefSeq"/>
        </authorList>
    </citation>
    <scope>IDENTIFICATION</scope>
    <source>
        <tissue evidence="4">Gonads</tissue>
    </source>
</reference>
<dbReference type="GeneID" id="115888580"/>
<sequence>MLILRLLVIFYINLVLGEDAFYNINTKNALHTVSEKFLSISVDPGVLLAGVNLSETSLLLARHLSPAYIRLSGPSTPYVKYVEDEEDVISHNFTDIVITPSMWFGINEWFNLAKLTPVFGIDDGPTVKGVWDPTAVMDLLEISDKFGVKCYWQLGYDCSNKTTVQYVDDLNVLKQTLKKFPDKEDTWKIAGSDLSNCAFDEDTNGNLENYLNDLEQNVDAVMWESSLITKDDLGFVKTALWTTVPKDLQPVTFSSAMEWMKQVGRASRARYDVVFREARVSETTTASPVYWATYIHKKLMGPLLLEVVPIKDNENLHVSVHCSRNQNAYPRSGAITVLVLNDGPVVETAHVRVPSITSERSMEIQEYLLTVSNQNPNQVLLNGQMLTMNRLLSPHDDILKPKLRRTKVRPYISLEVPSNTIAFFVLTGARCSLCSEGKEELDIILEEISEDQEESFSGDDVSFNIEQRMLNNRHSDTLEKFHGKKITLEGIKKSMLDEMEQDQKYYEKMTKKDSNRKNIIQEDRPKNKLISGDKKDLLHDHLKAFIGKARRGNIEKSGYETKPDYRSPDFRVPSNSLFLTIKEVEEIIKRRAKEKAAKKNIKLTSSELDMLVDKATIQIPNHIVGKRDINHVLLEEKANFYKNNQFSQERFEKFARNQKSPPKFKLMKRDINLDMLKKKIKSEGSWGKPKPVTQPEFLRKYWDEPEDTFRMKDHYNDELFKNSMDSDELTMENLGVEEDMFPNFAKSDEDWYYKNQFHPKQKHKPQKLNLDMDRRWMPISIRNRNGPNKFSEVYREEIDIGKVKKLKLPWFESQKKNKYPWEDTYGYNGQKNRDMSVFNGLDELNFYDDLDYAFARKRRALLNTIAKDGPMKFKKNDIKKLGKHKIQKNKVPCKNCLKEKKQKSNIQVLLNDKQDKRNKTLDDLTAEADINENTIPPPRSKRSLLNNELPFLFGQYKPLTLDLKPWQPVDVLTLVKDHPSLLPLYALIEEQNLKNSLMHPRYFGLRRKRFIHQKRLDSLENFIALKTESREGVTEEKIEWNKNNGVTEKNDDGKGNVEWEIVSGDLKKENVNNVEQQTANKRITKLNNMDNEPDVNQNILQKNIDKKVTNLGEENTDIDEKTTEDISEIKKLLLDDIRRKLEERYNVRHFISEQNEEQKDDKYDQDGELLKSRHNIEEVNNEDQIIRRNKYLESNNDLSGAKENSIFKEKYENTNADPLNILQKVVRKNILKAARENLIEKEKIESQMNDLEATRQTTLNAIKNGVLRRNDVNNKDNIVSRIPTFLEKVLGQSNAKPIENLMETVKKSIKQMNVNLNNFITRLF</sequence>
<organism evidence="3 4">
    <name type="scientific">Sitophilus oryzae</name>
    <name type="common">Rice weevil</name>
    <name type="synonym">Curculio oryzae</name>
    <dbReference type="NCBI Taxonomy" id="7048"/>
    <lineage>
        <taxon>Eukaryota</taxon>
        <taxon>Metazoa</taxon>
        <taxon>Ecdysozoa</taxon>
        <taxon>Arthropoda</taxon>
        <taxon>Hexapoda</taxon>
        <taxon>Insecta</taxon>
        <taxon>Pterygota</taxon>
        <taxon>Neoptera</taxon>
        <taxon>Endopterygota</taxon>
        <taxon>Coleoptera</taxon>
        <taxon>Polyphaga</taxon>
        <taxon>Cucujiformia</taxon>
        <taxon>Curculionidae</taxon>
        <taxon>Dryophthorinae</taxon>
        <taxon>Sitophilus</taxon>
    </lineage>
</organism>
<dbReference type="KEGG" id="soy:115888580"/>
<feature type="signal peptide" evidence="2">
    <location>
        <begin position="1"/>
        <end position="17"/>
    </location>
</feature>
<keyword evidence="1" id="KW-0175">Coiled coil</keyword>
<dbReference type="GO" id="GO:0031012">
    <property type="term" value="C:extracellular matrix"/>
    <property type="evidence" value="ECO:0007669"/>
    <property type="project" value="TreeGrafter"/>
</dbReference>
<dbReference type="PANTHER" id="PTHR46145">
    <property type="entry name" value="HEPARANASE"/>
    <property type="match status" value="1"/>
</dbReference>
<gene>
    <name evidence="4" type="primary">LOC115888580</name>
</gene>
<evidence type="ECO:0000313" key="4">
    <source>
        <dbReference type="RefSeq" id="XP_030764203.1"/>
    </source>
</evidence>
<dbReference type="GO" id="GO:0005615">
    <property type="term" value="C:extracellular space"/>
    <property type="evidence" value="ECO:0007669"/>
    <property type="project" value="TreeGrafter"/>
</dbReference>
<dbReference type="InParanoid" id="A0A6J2YJJ1"/>
<feature type="coiled-coil region" evidence="1">
    <location>
        <begin position="1234"/>
        <end position="1261"/>
    </location>
</feature>
<dbReference type="OrthoDB" id="7736742at2759"/>
<dbReference type="RefSeq" id="XP_030764203.1">
    <property type="nucleotide sequence ID" value="XM_030908343.1"/>
</dbReference>
<evidence type="ECO:0000256" key="2">
    <source>
        <dbReference type="SAM" id="SignalP"/>
    </source>
</evidence>
<proteinExistence type="predicted"/>
<dbReference type="Gene3D" id="3.20.20.80">
    <property type="entry name" value="Glycosidases"/>
    <property type="match status" value="1"/>
</dbReference>
<keyword evidence="2" id="KW-0732">Signal</keyword>